<keyword evidence="1" id="KW-0812">Transmembrane</keyword>
<protein>
    <submittedName>
        <fullName evidence="2">Uncharacterized protein</fullName>
    </submittedName>
</protein>
<keyword evidence="1" id="KW-0472">Membrane</keyword>
<organism evidence="2 3">
    <name type="scientific">Flavipsychrobacter stenotrophus</name>
    <dbReference type="NCBI Taxonomy" id="2077091"/>
    <lineage>
        <taxon>Bacteria</taxon>
        <taxon>Pseudomonadati</taxon>
        <taxon>Bacteroidota</taxon>
        <taxon>Chitinophagia</taxon>
        <taxon>Chitinophagales</taxon>
        <taxon>Chitinophagaceae</taxon>
        <taxon>Flavipsychrobacter</taxon>
    </lineage>
</organism>
<feature type="transmembrane region" description="Helical" evidence="1">
    <location>
        <begin position="6"/>
        <end position="24"/>
    </location>
</feature>
<dbReference type="AlphaFoldDB" id="A0A2S7T188"/>
<evidence type="ECO:0000313" key="3">
    <source>
        <dbReference type="Proteomes" id="UP000239872"/>
    </source>
</evidence>
<accession>A0A2S7T188</accession>
<dbReference type="Proteomes" id="UP000239872">
    <property type="component" value="Unassembled WGS sequence"/>
</dbReference>
<evidence type="ECO:0000313" key="2">
    <source>
        <dbReference type="EMBL" id="PQJ12973.1"/>
    </source>
</evidence>
<keyword evidence="3" id="KW-1185">Reference proteome</keyword>
<gene>
    <name evidence="2" type="ORF">CJD36_004305</name>
</gene>
<reference evidence="2 3" key="1">
    <citation type="submission" date="2018-01" db="EMBL/GenBank/DDBJ databases">
        <title>A novel member of the phylum Bacteroidetes isolated from glacier ice.</title>
        <authorList>
            <person name="Liu Q."/>
            <person name="Xin Y.-H."/>
        </authorList>
    </citation>
    <scope>NUCLEOTIDE SEQUENCE [LARGE SCALE GENOMIC DNA]</scope>
    <source>
        <strain evidence="2 3">RB1R16</strain>
    </source>
</reference>
<dbReference type="RefSeq" id="WP_105037857.1">
    <property type="nucleotide sequence ID" value="NZ_PPSL01000001.1"/>
</dbReference>
<comment type="caution">
    <text evidence="2">The sequence shown here is derived from an EMBL/GenBank/DDBJ whole genome shotgun (WGS) entry which is preliminary data.</text>
</comment>
<sequence>MPAPMIALYLLALLVIGFFLWRRYKKRERVKRKSWNVIDDLHNGSLSPAAYAATLSHLIYYVEVERELTPDFSLLEKIRDTTVNEYYVVKDILAVDDRQYMVIADTLTYKSFPGAVQHELQQQFTNMLYTSHILIRQDSSTRMSCFAAKPDDDVHEYHMLDFSKYLIRLVNNVAYDFAIPPRYSL</sequence>
<name>A0A2S7T188_9BACT</name>
<dbReference type="EMBL" id="PPSL01000001">
    <property type="protein sequence ID" value="PQJ12973.1"/>
    <property type="molecule type" value="Genomic_DNA"/>
</dbReference>
<proteinExistence type="predicted"/>
<evidence type="ECO:0000256" key="1">
    <source>
        <dbReference type="SAM" id="Phobius"/>
    </source>
</evidence>
<keyword evidence="1" id="KW-1133">Transmembrane helix</keyword>